<name>A0A2W2H2I0_9ACTN</name>
<evidence type="ECO:0000256" key="1">
    <source>
        <dbReference type="SAM" id="MobiDB-lite"/>
    </source>
</evidence>
<protein>
    <recommendedName>
        <fullName evidence="4">Tat pathway signal sequence domain protein</fullName>
    </recommendedName>
</protein>
<gene>
    <name evidence="2" type="ORF">C1I98_04715</name>
</gene>
<comment type="caution">
    <text evidence="2">The sequence shown here is derived from an EMBL/GenBank/DDBJ whole genome shotgun (WGS) entry which is preliminary data.</text>
</comment>
<dbReference type="AlphaFoldDB" id="A0A2W2H2I0"/>
<dbReference type="Proteomes" id="UP000248544">
    <property type="component" value="Unassembled WGS sequence"/>
</dbReference>
<feature type="compositionally biased region" description="Low complexity" evidence="1">
    <location>
        <begin position="1"/>
        <end position="16"/>
    </location>
</feature>
<evidence type="ECO:0000313" key="3">
    <source>
        <dbReference type="Proteomes" id="UP000248544"/>
    </source>
</evidence>
<dbReference type="EMBL" id="POUA01000021">
    <property type="protein sequence ID" value="PZG54143.1"/>
    <property type="molecule type" value="Genomic_DNA"/>
</dbReference>
<organism evidence="2 3">
    <name type="scientific">Spongiactinospora gelatinilytica</name>
    <dbReference type="NCBI Taxonomy" id="2666298"/>
    <lineage>
        <taxon>Bacteria</taxon>
        <taxon>Bacillati</taxon>
        <taxon>Actinomycetota</taxon>
        <taxon>Actinomycetes</taxon>
        <taxon>Streptosporangiales</taxon>
        <taxon>Streptosporangiaceae</taxon>
        <taxon>Spongiactinospora</taxon>
    </lineage>
</organism>
<accession>A0A2W2H2I0</accession>
<evidence type="ECO:0008006" key="4">
    <source>
        <dbReference type="Google" id="ProtNLM"/>
    </source>
</evidence>
<evidence type="ECO:0000313" key="2">
    <source>
        <dbReference type="EMBL" id="PZG54143.1"/>
    </source>
</evidence>
<reference evidence="2 3" key="1">
    <citation type="submission" date="2018-01" db="EMBL/GenBank/DDBJ databases">
        <title>Draft genome sequence of Sphaerisporangium sp. 7K107.</title>
        <authorList>
            <person name="Sahin N."/>
            <person name="Saygin H."/>
            <person name="Ay H."/>
        </authorList>
    </citation>
    <scope>NUCLEOTIDE SEQUENCE [LARGE SCALE GENOMIC DNA]</scope>
    <source>
        <strain evidence="2 3">7K107</strain>
    </source>
</reference>
<feature type="region of interest" description="Disordered" evidence="1">
    <location>
        <begin position="1"/>
        <end position="27"/>
    </location>
</feature>
<keyword evidence="3" id="KW-1185">Reference proteome</keyword>
<proteinExistence type="predicted"/>
<sequence>MAADRAAAGRAAARLAPGQNDPLSADERRRAIEIAGDADARRRGGRTELLYVQRDDDKAVTGRRAEAFSYDYDSDRLTLRTIDLGSGRIVSTETATGVQPPPSDDEERAAAELLLADAGLGKGVREQFEQRAGRPLRSPDDLHLRGVIFKPDHVHGVSNARAVAACAEHRCLRLFVRLPKGKWLDTSRIVIDLSAREIYTMEW</sequence>